<dbReference type="PIRSF" id="PIRSF000398">
    <property type="entry name" value="M_m6A_EcoRV"/>
    <property type="match status" value="1"/>
</dbReference>
<dbReference type="GO" id="GO:0009007">
    <property type="term" value="F:site-specific DNA-methyltransferase (adenine-specific) activity"/>
    <property type="evidence" value="ECO:0007669"/>
    <property type="project" value="UniProtKB-UniRule"/>
</dbReference>
<evidence type="ECO:0000256" key="4">
    <source>
        <dbReference type="ARBA" id="ARBA00022679"/>
    </source>
</evidence>
<dbReference type="InterPro" id="IPR002052">
    <property type="entry name" value="DNA_methylase_N6_adenine_CS"/>
</dbReference>
<dbReference type="GO" id="GO:0032259">
    <property type="term" value="P:methylation"/>
    <property type="evidence" value="ECO:0007669"/>
    <property type="project" value="UniProtKB-KW"/>
</dbReference>
<name>K9Y0L6_STAC7</name>
<evidence type="ECO:0000256" key="8">
    <source>
        <dbReference type="RuleBase" id="RU361257"/>
    </source>
</evidence>
<evidence type="ECO:0000256" key="9">
    <source>
        <dbReference type="SAM" id="MobiDB-lite"/>
    </source>
</evidence>
<evidence type="ECO:0000313" key="10">
    <source>
        <dbReference type="EMBL" id="AFZ38283.1"/>
    </source>
</evidence>
<accession>K9Y0L6</accession>
<dbReference type="InterPro" id="IPR029063">
    <property type="entry name" value="SAM-dependent_MTases_sf"/>
</dbReference>
<evidence type="ECO:0000256" key="7">
    <source>
        <dbReference type="PIRSR" id="PIRSR000398-1"/>
    </source>
</evidence>
<dbReference type="PANTHER" id="PTHR30481">
    <property type="entry name" value="DNA ADENINE METHYLASE"/>
    <property type="match status" value="1"/>
</dbReference>
<dbReference type="PRINTS" id="PR00505">
    <property type="entry name" value="D12N6MTFRASE"/>
</dbReference>
<dbReference type="REBASE" id="58494">
    <property type="entry name" value="M.Scy7437ORF4850P"/>
</dbReference>
<sequence length="337" mass="38188">MPDNTAAKLPQAKKNGATPRRRKTQTGRSSSGTCFQSQPLGNAHQGKKTYKHNVLAQPFLKWAGGKRQLLPAIQEYVPHKFTQYYEPFVGAGAVLFSLQPKKSVINDTNGELINCYHVIKDNPEELLELCQQHQKKNSKEHYYWLREQDRKNDFKDKSAVERAARIIYLNKTCFNGLFRVNSSGQFNVPYGNYSNPVIADPAVIRSVSAYLNRRDVKIIEGDFAKAVATAKKGAFIYFDPPYHPISDTSSFTGYSVNGFGEEEQIRLKKVCDKLTERGCQVLVSNSSATFIKELYSDPKYEIVEVKASRAINAVASKRGRINELLIHNRYDRKPVKE</sequence>
<feature type="region of interest" description="Disordered" evidence="9">
    <location>
        <begin position="1"/>
        <end position="47"/>
    </location>
</feature>
<keyword evidence="5 8" id="KW-0949">S-adenosyl-L-methionine</keyword>
<dbReference type="Proteomes" id="UP000010473">
    <property type="component" value="Plasmid pSTA7437.02"/>
</dbReference>
<geneLocation type="plasmid" evidence="10 11">
    <name>pSTA7437.02</name>
</geneLocation>
<dbReference type="RefSeq" id="WP_015195660.1">
    <property type="nucleotide sequence ID" value="NC_019749.1"/>
</dbReference>
<feature type="binding site" evidence="7">
    <location>
        <position position="66"/>
    </location>
    <ligand>
        <name>S-adenosyl-L-methionine</name>
        <dbReference type="ChEBI" id="CHEBI:59789"/>
    </ligand>
</feature>
<dbReference type="Gene3D" id="1.10.1020.10">
    <property type="entry name" value="Adenine-specific Methyltransferase, Domain 2"/>
    <property type="match status" value="1"/>
</dbReference>
<feature type="binding site" evidence="7">
    <location>
        <position position="62"/>
    </location>
    <ligand>
        <name>S-adenosyl-L-methionine</name>
        <dbReference type="ChEBI" id="CHEBI:59789"/>
    </ligand>
</feature>
<feature type="binding site" evidence="7">
    <location>
        <position position="239"/>
    </location>
    <ligand>
        <name>S-adenosyl-L-methionine</name>
        <dbReference type="ChEBI" id="CHEBI:59789"/>
    </ligand>
</feature>
<dbReference type="EC" id="2.1.1.72" evidence="2 8"/>
<protein>
    <recommendedName>
        <fullName evidence="2 8">Site-specific DNA-methyltransferase (adenine-specific)</fullName>
        <ecNumber evidence="2 8">2.1.1.72</ecNumber>
    </recommendedName>
</protein>
<keyword evidence="11" id="KW-1185">Reference proteome</keyword>
<evidence type="ECO:0000256" key="3">
    <source>
        <dbReference type="ARBA" id="ARBA00022603"/>
    </source>
</evidence>
<evidence type="ECO:0000313" key="11">
    <source>
        <dbReference type="Proteomes" id="UP000010473"/>
    </source>
</evidence>
<dbReference type="OrthoDB" id="9805629at2"/>
<gene>
    <name evidence="10" type="ordered locus">Sta7437_4850</name>
</gene>
<dbReference type="PATRIC" id="fig|111780.3.peg.5013"/>
<dbReference type="NCBIfam" id="TIGR00571">
    <property type="entry name" value="dam"/>
    <property type="match status" value="1"/>
</dbReference>
<feature type="compositionally biased region" description="Polar residues" evidence="9">
    <location>
        <begin position="26"/>
        <end position="40"/>
    </location>
</feature>
<dbReference type="GO" id="GO:0043565">
    <property type="term" value="F:sequence-specific DNA binding"/>
    <property type="evidence" value="ECO:0007669"/>
    <property type="project" value="TreeGrafter"/>
</dbReference>
<dbReference type="EMBL" id="CP003655">
    <property type="protein sequence ID" value="AFZ38283.1"/>
    <property type="molecule type" value="Genomic_DNA"/>
</dbReference>
<proteinExistence type="inferred from homology"/>
<comment type="similarity">
    <text evidence="1 8">Belongs to the N(4)/N(6)-methyltransferase family.</text>
</comment>
<dbReference type="PROSITE" id="PS00092">
    <property type="entry name" value="N6_MTASE"/>
    <property type="match status" value="1"/>
</dbReference>
<dbReference type="InterPro" id="IPR023095">
    <property type="entry name" value="Ade_MeTrfase_dom_2"/>
</dbReference>
<dbReference type="GO" id="GO:0009307">
    <property type="term" value="P:DNA restriction-modification system"/>
    <property type="evidence" value="ECO:0007669"/>
    <property type="project" value="InterPro"/>
</dbReference>
<organism evidence="10 11">
    <name type="scientific">Stanieria cyanosphaera (strain ATCC 29371 / PCC 7437)</name>
    <dbReference type="NCBI Taxonomy" id="111780"/>
    <lineage>
        <taxon>Bacteria</taxon>
        <taxon>Bacillati</taxon>
        <taxon>Cyanobacteriota</taxon>
        <taxon>Cyanophyceae</taxon>
        <taxon>Pleurocapsales</taxon>
        <taxon>Dermocarpellaceae</taxon>
        <taxon>Stanieria</taxon>
    </lineage>
</organism>
<dbReference type="GO" id="GO:1904047">
    <property type="term" value="F:S-adenosyl-L-methionine binding"/>
    <property type="evidence" value="ECO:0007669"/>
    <property type="project" value="TreeGrafter"/>
</dbReference>
<dbReference type="Gene3D" id="3.40.50.150">
    <property type="entry name" value="Vaccinia Virus protein VP39"/>
    <property type="match status" value="1"/>
</dbReference>
<dbReference type="SUPFAM" id="SSF53335">
    <property type="entry name" value="S-adenosyl-L-methionine-dependent methyltransferases"/>
    <property type="match status" value="1"/>
</dbReference>
<comment type="catalytic activity">
    <reaction evidence="6 8">
        <text>a 2'-deoxyadenosine in DNA + S-adenosyl-L-methionine = an N(6)-methyl-2'-deoxyadenosine in DNA + S-adenosyl-L-homocysteine + H(+)</text>
        <dbReference type="Rhea" id="RHEA:15197"/>
        <dbReference type="Rhea" id="RHEA-COMP:12418"/>
        <dbReference type="Rhea" id="RHEA-COMP:12419"/>
        <dbReference type="ChEBI" id="CHEBI:15378"/>
        <dbReference type="ChEBI" id="CHEBI:57856"/>
        <dbReference type="ChEBI" id="CHEBI:59789"/>
        <dbReference type="ChEBI" id="CHEBI:90615"/>
        <dbReference type="ChEBI" id="CHEBI:90616"/>
        <dbReference type="EC" id="2.1.1.72"/>
    </reaction>
</comment>
<dbReference type="InterPro" id="IPR012327">
    <property type="entry name" value="MeTrfase_D12"/>
</dbReference>
<dbReference type="AlphaFoldDB" id="K9Y0L6"/>
<keyword evidence="4 8" id="KW-0808">Transferase</keyword>
<evidence type="ECO:0000256" key="5">
    <source>
        <dbReference type="ARBA" id="ARBA00022691"/>
    </source>
</evidence>
<dbReference type="InterPro" id="IPR012263">
    <property type="entry name" value="M_m6A_EcoRV"/>
</dbReference>
<evidence type="ECO:0000256" key="6">
    <source>
        <dbReference type="ARBA" id="ARBA00047942"/>
    </source>
</evidence>
<evidence type="ECO:0000256" key="2">
    <source>
        <dbReference type="ARBA" id="ARBA00011900"/>
    </source>
</evidence>
<keyword evidence="3 8" id="KW-0489">Methyltransferase</keyword>
<dbReference type="GO" id="GO:0006298">
    <property type="term" value="P:mismatch repair"/>
    <property type="evidence" value="ECO:0007669"/>
    <property type="project" value="TreeGrafter"/>
</dbReference>
<evidence type="ECO:0000256" key="1">
    <source>
        <dbReference type="ARBA" id="ARBA00006594"/>
    </source>
</evidence>
<dbReference type="Pfam" id="PF02086">
    <property type="entry name" value="MethyltransfD12"/>
    <property type="match status" value="1"/>
</dbReference>
<reference evidence="11" key="1">
    <citation type="journal article" date="2013" name="Proc. Natl. Acad. Sci. U.S.A.">
        <title>Improving the coverage of the cyanobacterial phylum using diversity-driven genome sequencing.</title>
        <authorList>
            <person name="Shih P.M."/>
            <person name="Wu D."/>
            <person name="Latifi A."/>
            <person name="Axen S.D."/>
            <person name="Fewer D.P."/>
            <person name="Talla E."/>
            <person name="Calteau A."/>
            <person name="Cai F."/>
            <person name="Tandeau de Marsac N."/>
            <person name="Rippka R."/>
            <person name="Herdman M."/>
            <person name="Sivonen K."/>
            <person name="Coursin T."/>
            <person name="Laurent T."/>
            <person name="Goodwin L."/>
            <person name="Nolan M."/>
            <person name="Davenport K.W."/>
            <person name="Han C.S."/>
            <person name="Rubin E.M."/>
            <person name="Eisen J.A."/>
            <person name="Woyke T."/>
            <person name="Gugger M."/>
            <person name="Kerfeld C.A."/>
        </authorList>
    </citation>
    <scope>NUCLEOTIDE SEQUENCE [LARGE SCALE GENOMIC DNA]</scope>
    <source>
        <strain evidence="11">ATCC 29371 / PCC 7437</strain>
        <plasmid evidence="11">Plasmid pSTA7437.02</plasmid>
    </source>
</reference>
<dbReference type="PANTHER" id="PTHR30481:SF3">
    <property type="entry name" value="DNA ADENINE METHYLASE"/>
    <property type="match status" value="1"/>
</dbReference>
<keyword evidence="10" id="KW-0614">Plasmid</keyword>
<feature type="binding site" evidence="7">
    <location>
        <position position="107"/>
    </location>
    <ligand>
        <name>S-adenosyl-L-methionine</name>
        <dbReference type="ChEBI" id="CHEBI:59789"/>
    </ligand>
</feature>
<dbReference type="HOGENOM" id="CLU_063430_0_0_3"/>
<dbReference type="KEGG" id="scs:Sta7437_4850"/>